<sequence length="597" mass="65401">MDRVLKTARSSGSLNLSNRSLREVPEEVYKILDAVGDGEKWWENVELQKLILAHNSIESIKEDLKNLSQLTVLNVSHNQLSALPAAIGELPMLKLLDVSFNLIQKVPDEIGSATSLVKFDCSSNQLRELPSSLGGCLDLSDLKASNNSITSLPEDLARCSKLTKVDVEGNKLKLLSGNLMASWTMLTEFNAYNFGSLSRLIRLDLHQNRISTIPPSIMGCCSLAEFYMGNNALSTLPAEIGALSRLGTLDLHSNQLKEIPVEACKLQLSMLDLSNNSLTGLPPELGKMTTLRKLLLNGNPLRTLRSSLVSGPTATLLKYLQSRLSEGEDSKSTTPAKKDLISMTARLSVSSKNVYNTVSSSLLSTSFLCKEGILEISLQGLGLSSVPSEVWESNEIVKADLSRNSIQELPAELSFCVSLQCLILSRNKISDWPFAVLKSLPNLLCLKLDNNALTQIPSDGFQAVPMLQILDLSGNPASLLAHPAFSSLPHLKELYLRQVQLREIPSDILSLQQLQVLNLSQNSLHSIPEGFKNLSSLTELDLSDNNISALPPELGLLEPSLQALRLDGNPLRSIRRTILDRGTKAVLKYLMDKLPEH</sequence>
<keyword evidence="1" id="KW-0433">Leucine-rich repeat</keyword>
<keyword evidence="2" id="KW-0677">Repeat</keyword>
<accession>A0A9Q0U6T1</accession>
<dbReference type="AlphaFoldDB" id="A0A9Q0U6T1"/>
<dbReference type="Pfam" id="PF13855">
    <property type="entry name" value="LRR_8"/>
    <property type="match status" value="4"/>
</dbReference>
<dbReference type="Pfam" id="PF00560">
    <property type="entry name" value="LRR_1"/>
    <property type="match status" value="1"/>
</dbReference>
<keyword evidence="3" id="KW-0808">Transferase</keyword>
<evidence type="ECO:0000313" key="3">
    <source>
        <dbReference type="EMBL" id="KAJ6724446.1"/>
    </source>
</evidence>
<dbReference type="PANTHER" id="PTHR48051:SF1">
    <property type="entry name" value="RAS SUPPRESSOR PROTEIN 1"/>
    <property type="match status" value="1"/>
</dbReference>
<keyword evidence="4" id="KW-1185">Reference proteome</keyword>
<proteinExistence type="predicted"/>
<dbReference type="InterPro" id="IPR003591">
    <property type="entry name" value="Leu-rich_rpt_typical-subtyp"/>
</dbReference>
<reference evidence="3" key="2">
    <citation type="journal article" date="2023" name="Int. J. Mol. Sci.">
        <title>De Novo Assembly and Annotation of 11 Diverse Shrub Willow (Salix) Genomes Reveals Novel Gene Organization in Sex-Linked Regions.</title>
        <authorList>
            <person name="Hyden B."/>
            <person name="Feng K."/>
            <person name="Yates T.B."/>
            <person name="Jawdy S."/>
            <person name="Cereghino C."/>
            <person name="Smart L.B."/>
            <person name="Muchero W."/>
        </authorList>
    </citation>
    <scope>NUCLEOTIDE SEQUENCE [LARGE SCALE GENOMIC DNA]</scope>
    <source>
        <tissue evidence="3">Shoot tip</tissue>
    </source>
</reference>
<dbReference type="InterPro" id="IPR050216">
    <property type="entry name" value="LRR_domain-containing"/>
</dbReference>
<protein>
    <submittedName>
        <fullName evidence="3">LRR RECEPTOR-LIKE KINASE</fullName>
    </submittedName>
</protein>
<keyword evidence="3" id="KW-0418">Kinase</keyword>
<dbReference type="InterPro" id="IPR001611">
    <property type="entry name" value="Leu-rich_rpt"/>
</dbReference>
<evidence type="ECO:0000256" key="2">
    <source>
        <dbReference type="ARBA" id="ARBA00022737"/>
    </source>
</evidence>
<dbReference type="FunFam" id="3.80.10.10:FF:000116">
    <property type="entry name" value="Leucine-rich repeat-containing protein 40"/>
    <property type="match status" value="2"/>
</dbReference>
<organism evidence="3 4">
    <name type="scientific">Salix viminalis</name>
    <name type="common">Common osier</name>
    <name type="synonym">Basket willow</name>
    <dbReference type="NCBI Taxonomy" id="40686"/>
    <lineage>
        <taxon>Eukaryota</taxon>
        <taxon>Viridiplantae</taxon>
        <taxon>Streptophyta</taxon>
        <taxon>Embryophyta</taxon>
        <taxon>Tracheophyta</taxon>
        <taxon>Spermatophyta</taxon>
        <taxon>Magnoliopsida</taxon>
        <taxon>eudicotyledons</taxon>
        <taxon>Gunneridae</taxon>
        <taxon>Pentapetalae</taxon>
        <taxon>rosids</taxon>
        <taxon>fabids</taxon>
        <taxon>Malpighiales</taxon>
        <taxon>Salicaceae</taxon>
        <taxon>Saliceae</taxon>
        <taxon>Salix</taxon>
    </lineage>
</organism>
<gene>
    <name evidence="3" type="ORF">OIU85_022377</name>
</gene>
<dbReference type="Proteomes" id="UP001151529">
    <property type="component" value="Chromosome 11"/>
</dbReference>
<dbReference type="OrthoDB" id="660555at2759"/>
<dbReference type="SUPFAM" id="SSF52058">
    <property type="entry name" value="L domain-like"/>
    <property type="match status" value="2"/>
</dbReference>
<evidence type="ECO:0000313" key="4">
    <source>
        <dbReference type="Proteomes" id="UP001151529"/>
    </source>
</evidence>
<dbReference type="InterPro" id="IPR032675">
    <property type="entry name" value="LRR_dom_sf"/>
</dbReference>
<dbReference type="PRINTS" id="PR00019">
    <property type="entry name" value="LEURICHRPT"/>
</dbReference>
<evidence type="ECO:0000256" key="1">
    <source>
        <dbReference type="ARBA" id="ARBA00022614"/>
    </source>
</evidence>
<comment type="caution">
    <text evidence="3">The sequence shown here is derived from an EMBL/GenBank/DDBJ whole genome shotgun (WGS) entry which is preliminary data.</text>
</comment>
<dbReference type="EMBL" id="JAPFFL010000005">
    <property type="protein sequence ID" value="KAJ6724446.1"/>
    <property type="molecule type" value="Genomic_DNA"/>
</dbReference>
<dbReference type="SMART" id="SM00364">
    <property type="entry name" value="LRR_BAC"/>
    <property type="match status" value="8"/>
</dbReference>
<dbReference type="SMART" id="SM00369">
    <property type="entry name" value="LRR_TYP"/>
    <property type="match status" value="16"/>
</dbReference>
<reference evidence="3" key="1">
    <citation type="submission" date="2022-11" db="EMBL/GenBank/DDBJ databases">
        <authorList>
            <person name="Hyden B.L."/>
            <person name="Feng K."/>
            <person name="Yates T."/>
            <person name="Jawdy S."/>
            <person name="Smart L.B."/>
            <person name="Muchero W."/>
        </authorList>
    </citation>
    <scope>NUCLEOTIDE SEQUENCE</scope>
    <source>
        <tissue evidence="3">Shoot tip</tissue>
    </source>
</reference>
<dbReference type="GO" id="GO:0016301">
    <property type="term" value="F:kinase activity"/>
    <property type="evidence" value="ECO:0007669"/>
    <property type="project" value="UniProtKB-KW"/>
</dbReference>
<dbReference type="PROSITE" id="PS51450">
    <property type="entry name" value="LRR"/>
    <property type="match status" value="5"/>
</dbReference>
<dbReference type="Gene3D" id="3.80.10.10">
    <property type="entry name" value="Ribonuclease Inhibitor"/>
    <property type="match status" value="4"/>
</dbReference>
<keyword evidence="3" id="KW-0675">Receptor</keyword>
<name>A0A9Q0U6T1_SALVM</name>
<dbReference type="PANTHER" id="PTHR48051">
    <property type="match status" value="1"/>
</dbReference>
<dbReference type="GO" id="GO:0005737">
    <property type="term" value="C:cytoplasm"/>
    <property type="evidence" value="ECO:0007669"/>
    <property type="project" value="TreeGrafter"/>
</dbReference>